<dbReference type="PROSITE" id="PS50112">
    <property type="entry name" value="PAS"/>
    <property type="match status" value="1"/>
</dbReference>
<name>A0ABY5E5M4_9BACT</name>
<dbReference type="InterPro" id="IPR001610">
    <property type="entry name" value="PAC"/>
</dbReference>
<evidence type="ECO:0000259" key="10">
    <source>
        <dbReference type="PROSITE" id="PS50112"/>
    </source>
</evidence>
<dbReference type="EC" id="2.7.13.3" evidence="2"/>
<dbReference type="InterPro" id="IPR011495">
    <property type="entry name" value="Sig_transdc_His_kin_sub2_dim/P"/>
</dbReference>
<keyword evidence="9" id="KW-0472">Membrane</keyword>
<accession>A0ABY5E5M4</accession>
<organism evidence="11 12">
    <name type="scientific">Arcobacter roscoffensis</name>
    <dbReference type="NCBI Taxonomy" id="2961520"/>
    <lineage>
        <taxon>Bacteria</taxon>
        <taxon>Pseudomonadati</taxon>
        <taxon>Campylobacterota</taxon>
        <taxon>Epsilonproteobacteria</taxon>
        <taxon>Campylobacterales</taxon>
        <taxon>Arcobacteraceae</taxon>
        <taxon>Arcobacter</taxon>
    </lineage>
</organism>
<keyword evidence="5" id="KW-0547">Nucleotide-binding</keyword>
<keyword evidence="7" id="KW-0067">ATP-binding</keyword>
<evidence type="ECO:0000256" key="7">
    <source>
        <dbReference type="ARBA" id="ARBA00022840"/>
    </source>
</evidence>
<feature type="transmembrane region" description="Helical" evidence="9">
    <location>
        <begin position="20"/>
        <end position="38"/>
    </location>
</feature>
<proteinExistence type="predicted"/>
<dbReference type="PANTHER" id="PTHR41523">
    <property type="entry name" value="TWO-COMPONENT SYSTEM SENSOR PROTEIN"/>
    <property type="match status" value="1"/>
</dbReference>
<keyword evidence="12" id="KW-1185">Reference proteome</keyword>
<dbReference type="InterPro" id="IPR035965">
    <property type="entry name" value="PAS-like_dom_sf"/>
</dbReference>
<evidence type="ECO:0000256" key="5">
    <source>
        <dbReference type="ARBA" id="ARBA00022741"/>
    </source>
</evidence>
<dbReference type="PANTHER" id="PTHR41523:SF8">
    <property type="entry name" value="ETHYLENE RESPONSE SENSOR PROTEIN"/>
    <property type="match status" value="1"/>
</dbReference>
<dbReference type="SMART" id="SM00086">
    <property type="entry name" value="PAC"/>
    <property type="match status" value="1"/>
</dbReference>
<keyword evidence="3" id="KW-0597">Phosphoprotein</keyword>
<dbReference type="CDD" id="cd00130">
    <property type="entry name" value="PAS"/>
    <property type="match status" value="1"/>
</dbReference>
<dbReference type="Gene3D" id="3.30.450.20">
    <property type="entry name" value="PAS domain"/>
    <property type="match status" value="1"/>
</dbReference>
<evidence type="ECO:0000256" key="8">
    <source>
        <dbReference type="SAM" id="Coils"/>
    </source>
</evidence>
<keyword evidence="6" id="KW-0418">Kinase</keyword>
<evidence type="ECO:0000256" key="4">
    <source>
        <dbReference type="ARBA" id="ARBA00022679"/>
    </source>
</evidence>
<evidence type="ECO:0000256" key="9">
    <source>
        <dbReference type="SAM" id="Phobius"/>
    </source>
</evidence>
<dbReference type="SUPFAM" id="SSF55785">
    <property type="entry name" value="PYP-like sensor domain (PAS domain)"/>
    <property type="match status" value="1"/>
</dbReference>
<dbReference type="SUPFAM" id="SSF55874">
    <property type="entry name" value="ATPase domain of HSP90 chaperone/DNA topoisomerase II/histidine kinase"/>
    <property type="match status" value="1"/>
</dbReference>
<feature type="domain" description="PAS" evidence="10">
    <location>
        <begin position="101"/>
        <end position="165"/>
    </location>
</feature>
<dbReference type="EMBL" id="CP100595">
    <property type="protein sequence ID" value="UTJ06804.1"/>
    <property type="molecule type" value="Genomic_DNA"/>
</dbReference>
<keyword evidence="9" id="KW-0812">Transmembrane</keyword>
<dbReference type="Pfam" id="PF07568">
    <property type="entry name" value="HisKA_2"/>
    <property type="match status" value="1"/>
</dbReference>
<comment type="catalytic activity">
    <reaction evidence="1">
        <text>ATP + protein L-histidine = ADP + protein N-phospho-L-histidine.</text>
        <dbReference type="EC" id="2.7.13.3"/>
    </reaction>
</comment>
<evidence type="ECO:0000256" key="2">
    <source>
        <dbReference type="ARBA" id="ARBA00012438"/>
    </source>
</evidence>
<evidence type="ECO:0000313" key="12">
    <source>
        <dbReference type="Proteomes" id="UP001060012"/>
    </source>
</evidence>
<reference evidence="11" key="1">
    <citation type="submission" date="2022-07" db="EMBL/GenBank/DDBJ databases">
        <title>Arcobacter roscoffensis sp. nov., a marine bacterium isolated from coastal seawater collected from Roscoff, France.</title>
        <authorList>
            <person name="Pascual J."/>
            <person name="Lepeaux C."/>
            <person name="Methner A."/>
            <person name="Overmann J."/>
        </authorList>
    </citation>
    <scope>NUCLEOTIDE SEQUENCE</scope>
    <source>
        <strain evidence="11">ARW1-2F2</strain>
    </source>
</reference>
<feature type="transmembrane region" description="Helical" evidence="9">
    <location>
        <begin position="50"/>
        <end position="70"/>
    </location>
</feature>
<dbReference type="NCBIfam" id="TIGR00229">
    <property type="entry name" value="sensory_box"/>
    <property type="match status" value="1"/>
</dbReference>
<keyword evidence="9" id="KW-1133">Transmembrane helix</keyword>
<dbReference type="Gene3D" id="3.30.565.10">
    <property type="entry name" value="Histidine kinase-like ATPase, C-terminal domain"/>
    <property type="match status" value="1"/>
</dbReference>
<evidence type="ECO:0000313" key="11">
    <source>
        <dbReference type="EMBL" id="UTJ06804.1"/>
    </source>
</evidence>
<evidence type="ECO:0000256" key="1">
    <source>
        <dbReference type="ARBA" id="ARBA00000085"/>
    </source>
</evidence>
<dbReference type="Pfam" id="PF13426">
    <property type="entry name" value="PAS_9"/>
    <property type="match status" value="1"/>
</dbReference>
<gene>
    <name evidence="11" type="ORF">NJU99_01585</name>
</gene>
<protein>
    <recommendedName>
        <fullName evidence="2">histidine kinase</fullName>
        <ecNumber evidence="2">2.7.13.3</ecNumber>
    </recommendedName>
</protein>
<dbReference type="Proteomes" id="UP001060012">
    <property type="component" value="Chromosome"/>
</dbReference>
<dbReference type="InterPro" id="IPR036890">
    <property type="entry name" value="HATPase_C_sf"/>
</dbReference>
<sequence length="431" mass="50504">MGRVKNYILNNKSIPTKFSLTYILIGAVGILFIDRLVSEFSKYHSLSKEGPLTFGILFLIATGIILFIMLNHMQKVVSRIEASYKELKDKDKERLVPYEFALNNSIDAIYWFTLDAKFIYVNEAACKMIGRSKDEFLNHMYLEDMDPNFDRETAKECMYNIYHHKNWRLETTQIRKDGTIFPVEVSGHGFTHNGNEYICAFSRDMTQRQEYRTKITKMNQELQKSVEEKDILLKEIHHRVKNNMEIISSLLNMQERRTKDRDMIYILQQSRSRIHTMALVHEFLYLGENLAYINLKNYIKRLVDDIKELYISQNTTLNVEVYIDNLSFSTNRCIQIGMVLHELCVNSLKHAFQEDRDNLLCIHMKKNKDTIHVKIRDNGDGLEDIDSLYKSDSIGMQLIHSIIEDQLDGTIEFKNNNGLECNIIFSKDEGE</sequence>
<dbReference type="RefSeq" id="WP_254576983.1">
    <property type="nucleotide sequence ID" value="NZ_CP100595.1"/>
</dbReference>
<keyword evidence="4" id="KW-0808">Transferase</keyword>
<feature type="coiled-coil region" evidence="8">
    <location>
        <begin position="208"/>
        <end position="235"/>
    </location>
</feature>
<evidence type="ECO:0000256" key="3">
    <source>
        <dbReference type="ARBA" id="ARBA00022553"/>
    </source>
</evidence>
<dbReference type="InterPro" id="IPR000014">
    <property type="entry name" value="PAS"/>
</dbReference>
<keyword evidence="8" id="KW-0175">Coiled coil</keyword>
<evidence type="ECO:0000256" key="6">
    <source>
        <dbReference type="ARBA" id="ARBA00022777"/>
    </source>
</evidence>